<keyword evidence="2" id="KW-1185">Reference proteome</keyword>
<sequence length="161" mass="18794">MAMYENWQVFIRDGRYNHAIGVYTHGHAQAVKLMKEQLIQIEEFRKSHVPPRNILRFFREQNVGCAVRYNMPLLEVVGMTPTMNQEDVCDHEPKVIITDKECSLMPVIGDVFSTVYHMLCIRHINQNVLTKLTELTKDEEVASQFVNGSWKKLLDEIDEQE</sequence>
<dbReference type="EMBL" id="CM044702">
    <property type="protein sequence ID" value="KAI5677267.1"/>
    <property type="molecule type" value="Genomic_DNA"/>
</dbReference>
<organism evidence="1 2">
    <name type="scientific">Catharanthus roseus</name>
    <name type="common">Madagascar periwinkle</name>
    <name type="synonym">Vinca rosea</name>
    <dbReference type="NCBI Taxonomy" id="4058"/>
    <lineage>
        <taxon>Eukaryota</taxon>
        <taxon>Viridiplantae</taxon>
        <taxon>Streptophyta</taxon>
        <taxon>Embryophyta</taxon>
        <taxon>Tracheophyta</taxon>
        <taxon>Spermatophyta</taxon>
        <taxon>Magnoliopsida</taxon>
        <taxon>eudicotyledons</taxon>
        <taxon>Gunneridae</taxon>
        <taxon>Pentapetalae</taxon>
        <taxon>asterids</taxon>
        <taxon>lamiids</taxon>
        <taxon>Gentianales</taxon>
        <taxon>Apocynaceae</taxon>
        <taxon>Rauvolfioideae</taxon>
        <taxon>Vinceae</taxon>
        <taxon>Catharanthinae</taxon>
        <taxon>Catharanthus</taxon>
    </lineage>
</organism>
<accession>A0ACC0BXD4</accession>
<dbReference type="Proteomes" id="UP001060085">
    <property type="component" value="Linkage Group LG02"/>
</dbReference>
<evidence type="ECO:0000313" key="1">
    <source>
        <dbReference type="EMBL" id="KAI5677267.1"/>
    </source>
</evidence>
<gene>
    <name evidence="1" type="ORF">M9H77_08217</name>
</gene>
<reference evidence="2" key="1">
    <citation type="journal article" date="2023" name="Nat. Plants">
        <title>Single-cell RNA sequencing provides a high-resolution roadmap for understanding the multicellular compartmentation of specialized metabolism.</title>
        <authorList>
            <person name="Sun S."/>
            <person name="Shen X."/>
            <person name="Li Y."/>
            <person name="Li Y."/>
            <person name="Wang S."/>
            <person name="Li R."/>
            <person name="Zhang H."/>
            <person name="Shen G."/>
            <person name="Guo B."/>
            <person name="Wei J."/>
            <person name="Xu J."/>
            <person name="St-Pierre B."/>
            <person name="Chen S."/>
            <person name="Sun C."/>
        </authorList>
    </citation>
    <scope>NUCLEOTIDE SEQUENCE [LARGE SCALE GENOMIC DNA]</scope>
</reference>
<protein>
    <submittedName>
        <fullName evidence="1">Uncharacterized protein</fullName>
    </submittedName>
</protein>
<name>A0ACC0BXD4_CATRO</name>
<comment type="caution">
    <text evidence="1">The sequence shown here is derived from an EMBL/GenBank/DDBJ whole genome shotgun (WGS) entry which is preliminary data.</text>
</comment>
<evidence type="ECO:0000313" key="2">
    <source>
        <dbReference type="Proteomes" id="UP001060085"/>
    </source>
</evidence>
<proteinExistence type="predicted"/>